<dbReference type="Proteomes" id="UP000241507">
    <property type="component" value="Chromosome"/>
</dbReference>
<dbReference type="RefSeq" id="WP_107013979.1">
    <property type="nucleotide sequence ID" value="NZ_CP028136.1"/>
</dbReference>
<keyword evidence="2" id="KW-1185">Reference proteome</keyword>
<evidence type="ECO:0000313" key="2">
    <source>
        <dbReference type="Proteomes" id="UP000241507"/>
    </source>
</evidence>
<evidence type="ECO:0008006" key="3">
    <source>
        <dbReference type="Google" id="ProtNLM"/>
    </source>
</evidence>
<sequence>MKTKIETPEARILHFIEHLKESGKVRFKEEVYEKMNVRRQYVTSVKNGEGNKRFTTNHIQALCEHYPVNANWIFGIEKEMYRKEKVKSSSSADS</sequence>
<proteinExistence type="predicted"/>
<dbReference type="OrthoDB" id="680443at2"/>
<reference evidence="2" key="1">
    <citation type="submission" date="2018-03" db="EMBL/GenBank/DDBJ databases">
        <title>Gramella fulva sp. nov., isolated from a dry surface of tidal flat.</title>
        <authorList>
            <person name="Hwang S.H."/>
            <person name="Hwang W.M."/>
            <person name="Kang K."/>
            <person name="Ahn T.-Y."/>
        </authorList>
    </citation>
    <scope>NUCLEOTIDE SEQUENCE [LARGE SCALE GENOMIC DNA]</scope>
    <source>
        <strain evidence="2">SH35</strain>
    </source>
</reference>
<dbReference type="EMBL" id="CP028136">
    <property type="protein sequence ID" value="AVR47213.1"/>
    <property type="molecule type" value="Genomic_DNA"/>
</dbReference>
<dbReference type="KEGG" id="grs:C7S20_19240"/>
<name>A0A2R3ZA69_9FLAO</name>
<gene>
    <name evidence="1" type="ORF">C7S20_19240</name>
</gene>
<evidence type="ECO:0000313" key="1">
    <source>
        <dbReference type="EMBL" id="AVR47213.1"/>
    </source>
</evidence>
<organism evidence="1 2">
    <name type="scientific">Christiangramia fulva</name>
    <dbReference type="NCBI Taxonomy" id="2126553"/>
    <lineage>
        <taxon>Bacteria</taxon>
        <taxon>Pseudomonadati</taxon>
        <taxon>Bacteroidota</taxon>
        <taxon>Flavobacteriia</taxon>
        <taxon>Flavobacteriales</taxon>
        <taxon>Flavobacteriaceae</taxon>
        <taxon>Christiangramia</taxon>
    </lineage>
</organism>
<accession>A0A2R3ZA69</accession>
<protein>
    <recommendedName>
        <fullName evidence="3">XRE family transcriptional regulator</fullName>
    </recommendedName>
</protein>
<dbReference type="AlphaFoldDB" id="A0A2R3ZA69"/>